<dbReference type="AlphaFoldDB" id="A0A9N9TN64"/>
<dbReference type="EC" id="3.1.26.5" evidence="5"/>
<dbReference type="Gene3D" id="3.40.50.11980">
    <property type="match status" value="1"/>
</dbReference>
<comment type="cofactor">
    <cofactor evidence="2">
        <name>Mg(2+)</name>
        <dbReference type="ChEBI" id="CHEBI:18420"/>
    </cofactor>
</comment>
<sequence>MYKRIFKLFSNNRRLIHYSSGKPPAILHKSVFGKEIFDTFEGIPQKSWSEWSQIRQELLTNKAFNEHNIDAIILGQCISKNNCSLGNSFIDYLNKEEIKFNLATTAKYFSLLYLLNRDNRFLYGKTLKTKEEELILDRYNSLRKKYEILDSITLEGSISALSLTKDWKKCITLLEDIKLTKIPSNLSYSVTASAAFLNNEIDIGWSLLQQMILDEKNIDNIVYYAYLNYLKATKNDIKIELEKLFMFLQENDIVIESDVALKISEFGNESGLTNFATAVSKRADCRNCNQKLEKFDLDNEEFAALKTAIFKNVIVGRDIFVKTNPNEVNRFNEFISAQEEFDVVLDGLNVAFSAGTRHSPQVFSSLVASVVSYFVKQGKKVLVVGRYHMKQWPRDNWSFINQNATVFLTNNISQDDPYLLYCALNSGKNTIIVTRDLMRSHKFLLKETKLRILFNRWLSQRQYQLVKVTAEGNPFFRFPPSLTFSAQKNGQYWHIPFKPCQDSNISWLCIKF</sequence>
<evidence type="ECO:0000256" key="6">
    <source>
        <dbReference type="ARBA" id="ARBA00022694"/>
    </source>
</evidence>
<keyword evidence="12" id="KW-0809">Transit peptide</keyword>
<protein>
    <recommendedName>
        <fullName evidence="14">Mitochondrial ribonuclease P catalytic subunit</fullName>
        <ecNumber evidence="5">3.1.26.5</ecNumber>
    </recommendedName>
    <alternativeName>
        <fullName evidence="15">Mitochondrial ribonuclease P protein 3</fullName>
    </alternativeName>
</protein>
<keyword evidence="11" id="KW-0460">Magnesium</keyword>
<feature type="domain" description="PRORP" evidence="16">
    <location>
        <begin position="280"/>
        <end position="509"/>
    </location>
</feature>
<evidence type="ECO:0000256" key="1">
    <source>
        <dbReference type="ARBA" id="ARBA00000928"/>
    </source>
</evidence>
<evidence type="ECO:0000256" key="3">
    <source>
        <dbReference type="ARBA" id="ARBA00004173"/>
    </source>
</evidence>
<dbReference type="InterPro" id="IPR011990">
    <property type="entry name" value="TPR-like_helical_dom_sf"/>
</dbReference>
<keyword evidence="7" id="KW-0540">Nuclease</keyword>
<keyword evidence="18" id="KW-1185">Reference proteome</keyword>
<dbReference type="GO" id="GO:0001682">
    <property type="term" value="P:tRNA 5'-leader removal"/>
    <property type="evidence" value="ECO:0007669"/>
    <property type="project" value="TreeGrafter"/>
</dbReference>
<organism evidence="17 18">
    <name type="scientific">Phyllotreta striolata</name>
    <name type="common">Striped flea beetle</name>
    <name type="synonym">Crioceris striolata</name>
    <dbReference type="NCBI Taxonomy" id="444603"/>
    <lineage>
        <taxon>Eukaryota</taxon>
        <taxon>Metazoa</taxon>
        <taxon>Ecdysozoa</taxon>
        <taxon>Arthropoda</taxon>
        <taxon>Hexapoda</taxon>
        <taxon>Insecta</taxon>
        <taxon>Pterygota</taxon>
        <taxon>Neoptera</taxon>
        <taxon>Endopterygota</taxon>
        <taxon>Coleoptera</taxon>
        <taxon>Polyphaga</taxon>
        <taxon>Cucujiformia</taxon>
        <taxon>Chrysomeloidea</taxon>
        <taxon>Chrysomelidae</taxon>
        <taxon>Galerucinae</taxon>
        <taxon>Alticini</taxon>
        <taxon>Phyllotreta</taxon>
    </lineage>
</organism>
<dbReference type="Gene3D" id="1.25.40.10">
    <property type="entry name" value="Tetratricopeptide repeat domain"/>
    <property type="match status" value="1"/>
</dbReference>
<evidence type="ECO:0000256" key="14">
    <source>
        <dbReference type="ARBA" id="ARBA00044536"/>
    </source>
</evidence>
<dbReference type="Pfam" id="PF16953">
    <property type="entry name" value="PRORP"/>
    <property type="match status" value="1"/>
</dbReference>
<keyword evidence="13" id="KW-0496">Mitochondrion</keyword>
<reference evidence="17" key="1">
    <citation type="submission" date="2022-01" db="EMBL/GenBank/DDBJ databases">
        <authorList>
            <person name="King R."/>
        </authorList>
    </citation>
    <scope>NUCLEOTIDE SEQUENCE</scope>
</reference>
<evidence type="ECO:0000256" key="15">
    <source>
        <dbReference type="ARBA" id="ARBA00044559"/>
    </source>
</evidence>
<accession>A0A9N9TN64</accession>
<evidence type="ECO:0000259" key="16">
    <source>
        <dbReference type="Pfam" id="PF16953"/>
    </source>
</evidence>
<evidence type="ECO:0000256" key="5">
    <source>
        <dbReference type="ARBA" id="ARBA00012179"/>
    </source>
</evidence>
<comment type="similarity">
    <text evidence="4">Belongs to the PPR family. P subfamily.</text>
</comment>
<evidence type="ECO:0000256" key="11">
    <source>
        <dbReference type="ARBA" id="ARBA00022842"/>
    </source>
</evidence>
<keyword evidence="10" id="KW-0862">Zinc</keyword>
<evidence type="ECO:0000256" key="9">
    <source>
        <dbReference type="ARBA" id="ARBA00022801"/>
    </source>
</evidence>
<dbReference type="PANTHER" id="PTHR13547:SF1">
    <property type="entry name" value="MITOCHONDRIAL RIBONUCLEASE P CATALYTIC SUBUNIT"/>
    <property type="match status" value="1"/>
</dbReference>
<dbReference type="PANTHER" id="PTHR13547">
    <property type="match status" value="1"/>
</dbReference>
<dbReference type="InterPro" id="IPR033495">
    <property type="entry name" value="MRPP3_PIN_dom"/>
</dbReference>
<keyword evidence="6" id="KW-0819">tRNA processing</keyword>
<comment type="catalytic activity">
    <reaction evidence="1">
        <text>Endonucleolytic cleavage of RNA, removing 5'-extranucleotides from tRNA precursor.</text>
        <dbReference type="EC" id="3.1.26.5"/>
    </reaction>
</comment>
<evidence type="ECO:0000256" key="10">
    <source>
        <dbReference type="ARBA" id="ARBA00022833"/>
    </source>
</evidence>
<evidence type="ECO:0000256" key="2">
    <source>
        <dbReference type="ARBA" id="ARBA00001946"/>
    </source>
</evidence>
<evidence type="ECO:0000256" key="12">
    <source>
        <dbReference type="ARBA" id="ARBA00022946"/>
    </source>
</evidence>
<dbReference type="GO" id="GO:0030678">
    <property type="term" value="C:mitochondrial ribonuclease P complex"/>
    <property type="evidence" value="ECO:0007669"/>
    <property type="project" value="TreeGrafter"/>
</dbReference>
<gene>
    <name evidence="17" type="ORF">PHYEVI_LOCUS7702</name>
</gene>
<evidence type="ECO:0000256" key="8">
    <source>
        <dbReference type="ARBA" id="ARBA00022723"/>
    </source>
</evidence>
<comment type="subcellular location">
    <subcellularLocation>
        <location evidence="3">Mitochondrion</location>
    </subcellularLocation>
</comment>
<keyword evidence="8" id="KW-0479">Metal-binding</keyword>
<evidence type="ECO:0000313" key="18">
    <source>
        <dbReference type="Proteomes" id="UP001153712"/>
    </source>
</evidence>
<dbReference type="GO" id="GO:0097745">
    <property type="term" value="P:mitochondrial tRNA 5'-end processing"/>
    <property type="evidence" value="ECO:0007669"/>
    <property type="project" value="TreeGrafter"/>
</dbReference>
<proteinExistence type="inferred from homology"/>
<dbReference type="GO" id="GO:0004526">
    <property type="term" value="F:ribonuclease P activity"/>
    <property type="evidence" value="ECO:0007669"/>
    <property type="project" value="UniProtKB-EC"/>
</dbReference>
<evidence type="ECO:0000256" key="13">
    <source>
        <dbReference type="ARBA" id="ARBA00023128"/>
    </source>
</evidence>
<dbReference type="OrthoDB" id="46913at2759"/>
<evidence type="ECO:0000256" key="4">
    <source>
        <dbReference type="ARBA" id="ARBA00007626"/>
    </source>
</evidence>
<name>A0A9N9TN64_PHYSR</name>
<dbReference type="EMBL" id="OU900097">
    <property type="protein sequence ID" value="CAG9861360.1"/>
    <property type="molecule type" value="Genomic_DNA"/>
</dbReference>
<dbReference type="Proteomes" id="UP001153712">
    <property type="component" value="Chromosome 4"/>
</dbReference>
<evidence type="ECO:0000313" key="17">
    <source>
        <dbReference type="EMBL" id="CAG9861360.1"/>
    </source>
</evidence>
<keyword evidence="9" id="KW-0378">Hydrolase</keyword>
<dbReference type="InterPro" id="IPR031595">
    <property type="entry name" value="PRORP_C"/>
</dbReference>
<dbReference type="GO" id="GO:0046872">
    <property type="term" value="F:metal ion binding"/>
    <property type="evidence" value="ECO:0007669"/>
    <property type="project" value="UniProtKB-KW"/>
</dbReference>
<dbReference type="CDD" id="cd18718">
    <property type="entry name" value="PIN_PRORP"/>
    <property type="match status" value="1"/>
</dbReference>
<evidence type="ECO:0000256" key="7">
    <source>
        <dbReference type="ARBA" id="ARBA00022722"/>
    </source>
</evidence>